<organism evidence="3 4">
    <name type="scientific">Akkermansia biwaensis</name>
    <dbReference type="NCBI Taxonomy" id="2946555"/>
    <lineage>
        <taxon>Bacteria</taxon>
        <taxon>Pseudomonadati</taxon>
        <taxon>Verrucomicrobiota</taxon>
        <taxon>Verrucomicrobiia</taxon>
        <taxon>Verrucomicrobiales</taxon>
        <taxon>Akkermansiaceae</taxon>
        <taxon>Akkermansia</taxon>
    </lineage>
</organism>
<name>A0ABM7ZDC9_9BACT</name>
<feature type="compositionally biased region" description="Polar residues" evidence="1">
    <location>
        <begin position="308"/>
        <end position="320"/>
    </location>
</feature>
<protein>
    <submittedName>
        <fullName evidence="3">Uncharacterized protein</fullName>
    </submittedName>
</protein>
<evidence type="ECO:0000313" key="3">
    <source>
        <dbReference type="EMBL" id="BDL42702.1"/>
    </source>
</evidence>
<reference evidence="3" key="1">
    <citation type="submission" date="2022-06" db="EMBL/GenBank/DDBJ databases">
        <title>Akkermansia biwalacus sp. nov., an anaerobic mucin-degrading bacterium isolated from human intestine.</title>
        <authorList>
            <person name="Kobayashi Y."/>
            <person name="Inoue S."/>
            <person name="Kawahara T."/>
            <person name="Kohda N."/>
        </authorList>
    </citation>
    <scope>NUCLEOTIDE SEQUENCE</scope>
    <source>
        <strain evidence="3">WON2089</strain>
    </source>
</reference>
<feature type="transmembrane region" description="Helical" evidence="2">
    <location>
        <begin position="78"/>
        <end position="99"/>
    </location>
</feature>
<sequence length="335" mass="37079">MTDSSSHAPSSPDPSATQEDEARFAPKPERDETTREKDAPRTPKKRLKTPLDVVSEHAAEEDTAQQEEEIKKAKSDALFWNLCLGLFALIVIGAGYIVYEKFSHLPDPVKDTREELEASHALLLKKQEQLKDIRNKTAPKEQLLSLLDISEKTATDLEETLKSIEKEKMRVAGIRGEIRSYYDRYRQAARAKARGRKFDILKTTHSGKTYLNVEITRVENEFVRILHEQGTTSIAAGDLPDDIRELLAYGDPLNITAMNQSDAALQNPIIRRDASPSPAPPVPASAPEKKKVVVKDLDPPAGPPRIETPTNTGTSDTPSSGAIWVPPAHSPLPPM</sequence>
<keyword evidence="2" id="KW-0812">Transmembrane</keyword>
<keyword evidence="2" id="KW-0472">Membrane</keyword>
<dbReference type="RefSeq" id="WP_215435404.1">
    <property type="nucleotide sequence ID" value="NZ_AP025943.1"/>
</dbReference>
<feature type="compositionally biased region" description="Basic and acidic residues" evidence="1">
    <location>
        <begin position="20"/>
        <end position="41"/>
    </location>
</feature>
<evidence type="ECO:0000256" key="2">
    <source>
        <dbReference type="SAM" id="Phobius"/>
    </source>
</evidence>
<gene>
    <name evidence="3" type="ORF">Abiwalacus_02760</name>
</gene>
<proteinExistence type="predicted"/>
<dbReference type="EMBL" id="AP025943">
    <property type="protein sequence ID" value="BDL42702.1"/>
    <property type="molecule type" value="Genomic_DNA"/>
</dbReference>
<keyword evidence="4" id="KW-1185">Reference proteome</keyword>
<accession>A0ABM7ZDC9</accession>
<feature type="region of interest" description="Disordered" evidence="1">
    <location>
        <begin position="1"/>
        <end position="67"/>
    </location>
</feature>
<feature type="compositionally biased region" description="Low complexity" evidence="1">
    <location>
        <begin position="1"/>
        <end position="16"/>
    </location>
</feature>
<feature type="compositionally biased region" description="Basic and acidic residues" evidence="1">
    <location>
        <begin position="287"/>
        <end position="298"/>
    </location>
</feature>
<evidence type="ECO:0000256" key="1">
    <source>
        <dbReference type="SAM" id="MobiDB-lite"/>
    </source>
</evidence>
<feature type="region of interest" description="Disordered" evidence="1">
    <location>
        <begin position="271"/>
        <end position="335"/>
    </location>
</feature>
<keyword evidence="2" id="KW-1133">Transmembrane helix</keyword>
<dbReference type="Proteomes" id="UP001062263">
    <property type="component" value="Chromosome"/>
</dbReference>
<evidence type="ECO:0000313" key="4">
    <source>
        <dbReference type="Proteomes" id="UP001062263"/>
    </source>
</evidence>